<dbReference type="GO" id="GO:0004174">
    <property type="term" value="F:electron-transferring-flavoprotein dehydrogenase activity"/>
    <property type="evidence" value="ECO:0007669"/>
    <property type="project" value="TreeGrafter"/>
</dbReference>
<sequence>MARTIVILGAGYAGVPIAHYLLKHTAAKVNGLKVIVVAPNTHLYWNFASVRGILPNMLDDDKLFYHLAPAFAKYPSDRYELVQGVAEKVDPSGNVVQVRGHDGSAREIRYDELVIATGSSFKSDMPFKNLSSTGKTKDALHDWVERIKTAQSIVVAGAGATGIEVAGELGQEYAATGKKQITLVCDQDLPLSSKFKRDVRETAKKELERLKVKVITNAKVTGNTSTKTITLMKTSEPSTTTTLTADLLIPTYGVVPNTSFLPASMLDSRGFVNQTAALRAEGFDNIFVVGDAGNLEDPQAVHTDAQVVHVVKLIEARLQGRGAAAVPPYKPADKIMFAATLGRNRGTGQMGNWRLWSWLVWLAKGRYLGTDYAGALVSGERTLRVKDW</sequence>
<protein>
    <submittedName>
        <fullName evidence="6">9408d4b3-2db2-4a13-b352-9e66f5102f47</fullName>
    </submittedName>
</protein>
<dbReference type="Proteomes" id="UP000289323">
    <property type="component" value="Unassembled WGS sequence"/>
</dbReference>
<dbReference type="PANTHER" id="PTHR43735:SF3">
    <property type="entry name" value="FERROPTOSIS SUPPRESSOR PROTEIN 1"/>
    <property type="match status" value="1"/>
</dbReference>
<reference evidence="6 7" key="1">
    <citation type="submission" date="2018-04" db="EMBL/GenBank/DDBJ databases">
        <authorList>
            <person name="Huttner S."/>
            <person name="Dainat J."/>
        </authorList>
    </citation>
    <scope>NUCLEOTIDE SEQUENCE [LARGE SCALE GENOMIC DNA]</scope>
</reference>
<evidence type="ECO:0000256" key="1">
    <source>
        <dbReference type="ARBA" id="ARBA00006442"/>
    </source>
</evidence>
<dbReference type="PRINTS" id="PR00469">
    <property type="entry name" value="PNDRDTASEII"/>
</dbReference>
<feature type="domain" description="FAD/NAD(P)-binding" evidence="5">
    <location>
        <begin position="4"/>
        <end position="293"/>
    </location>
</feature>
<proteinExistence type="inferred from homology"/>
<dbReference type="SUPFAM" id="SSF51905">
    <property type="entry name" value="FAD/NAD(P)-binding domain"/>
    <property type="match status" value="1"/>
</dbReference>
<accession>A0A446BGT1</accession>
<dbReference type="Pfam" id="PF07992">
    <property type="entry name" value="Pyr_redox_2"/>
    <property type="match status" value="1"/>
</dbReference>
<dbReference type="PANTHER" id="PTHR43735">
    <property type="entry name" value="APOPTOSIS-INDUCING FACTOR 1"/>
    <property type="match status" value="1"/>
</dbReference>
<dbReference type="AlphaFoldDB" id="A0A446BGT1"/>
<organism evidence="6 7">
    <name type="scientific">Thermothielavioides terrestris</name>
    <dbReference type="NCBI Taxonomy" id="2587410"/>
    <lineage>
        <taxon>Eukaryota</taxon>
        <taxon>Fungi</taxon>
        <taxon>Dikarya</taxon>
        <taxon>Ascomycota</taxon>
        <taxon>Pezizomycotina</taxon>
        <taxon>Sordariomycetes</taxon>
        <taxon>Sordariomycetidae</taxon>
        <taxon>Sordariales</taxon>
        <taxon>Chaetomiaceae</taxon>
        <taxon>Thermothielavioides</taxon>
    </lineage>
</organism>
<dbReference type="EMBL" id="OUUZ01000008">
    <property type="protein sequence ID" value="SPQ21710.1"/>
    <property type="molecule type" value="Genomic_DNA"/>
</dbReference>
<evidence type="ECO:0000256" key="3">
    <source>
        <dbReference type="ARBA" id="ARBA00022827"/>
    </source>
</evidence>
<dbReference type="GO" id="GO:0005737">
    <property type="term" value="C:cytoplasm"/>
    <property type="evidence" value="ECO:0007669"/>
    <property type="project" value="TreeGrafter"/>
</dbReference>
<dbReference type="Gene3D" id="3.50.50.100">
    <property type="match status" value="1"/>
</dbReference>
<name>A0A446BGT1_9PEZI</name>
<keyword evidence="4" id="KW-0560">Oxidoreductase</keyword>
<evidence type="ECO:0000256" key="4">
    <source>
        <dbReference type="ARBA" id="ARBA00023002"/>
    </source>
</evidence>
<keyword evidence="2" id="KW-0285">Flavoprotein</keyword>
<dbReference type="PRINTS" id="PR00368">
    <property type="entry name" value="FADPNR"/>
</dbReference>
<comment type="similarity">
    <text evidence="1">Belongs to the FAD-dependent oxidoreductase family.</text>
</comment>
<evidence type="ECO:0000256" key="2">
    <source>
        <dbReference type="ARBA" id="ARBA00022630"/>
    </source>
</evidence>
<dbReference type="InterPro" id="IPR023753">
    <property type="entry name" value="FAD/NAD-binding_dom"/>
</dbReference>
<gene>
    <name evidence="6" type="ORF">TT172_LOCUS4129</name>
</gene>
<evidence type="ECO:0000259" key="5">
    <source>
        <dbReference type="Pfam" id="PF07992"/>
    </source>
</evidence>
<evidence type="ECO:0000313" key="7">
    <source>
        <dbReference type="Proteomes" id="UP000289323"/>
    </source>
</evidence>
<dbReference type="InterPro" id="IPR036188">
    <property type="entry name" value="FAD/NAD-bd_sf"/>
</dbReference>
<dbReference type="GO" id="GO:0050660">
    <property type="term" value="F:flavin adenine dinucleotide binding"/>
    <property type="evidence" value="ECO:0007669"/>
    <property type="project" value="TreeGrafter"/>
</dbReference>
<evidence type="ECO:0000313" key="6">
    <source>
        <dbReference type="EMBL" id="SPQ21710.1"/>
    </source>
</evidence>
<keyword evidence="3" id="KW-0274">FAD</keyword>